<protein>
    <submittedName>
        <fullName evidence="1">Uncharacterized protein</fullName>
    </submittedName>
</protein>
<keyword evidence="2" id="KW-1185">Reference proteome</keyword>
<evidence type="ECO:0000313" key="1">
    <source>
        <dbReference type="EMBL" id="KXU17700.1"/>
    </source>
</evidence>
<name>A0ABR5V9I3_9CORY</name>
<dbReference type="EMBL" id="LTEB01000030">
    <property type="protein sequence ID" value="KXU17700.1"/>
    <property type="molecule type" value="Genomic_DNA"/>
</dbReference>
<proteinExistence type="predicted"/>
<dbReference type="Proteomes" id="UP000070339">
    <property type="component" value="Unassembled WGS sequence"/>
</dbReference>
<organism evidence="1 2">
    <name type="scientific">Corynebacterium simulans</name>
    <dbReference type="NCBI Taxonomy" id="146827"/>
    <lineage>
        <taxon>Bacteria</taxon>
        <taxon>Bacillati</taxon>
        <taxon>Actinomycetota</taxon>
        <taxon>Actinomycetes</taxon>
        <taxon>Mycobacteriales</taxon>
        <taxon>Corynebacteriaceae</taxon>
        <taxon>Corynebacterium</taxon>
    </lineage>
</organism>
<comment type="caution">
    <text evidence="1">The sequence shown here is derived from an EMBL/GenBank/DDBJ whole genome shotgun (WGS) entry which is preliminary data.</text>
</comment>
<accession>A0ABR5V9I3</accession>
<evidence type="ECO:0000313" key="2">
    <source>
        <dbReference type="Proteomes" id="UP000070339"/>
    </source>
</evidence>
<sequence>MIAPVPIVTPDSIRTPSPILTSCPTMTRRLGFSAAQRMVELTAGHEKNAEVEGSLES</sequence>
<gene>
    <name evidence="1" type="ORF">WM41_1737</name>
</gene>
<reference evidence="1 2" key="1">
    <citation type="journal article" date="2016" name="Int. J. Syst. Evol. Microbiol.">
        <title>Resolving the Complexity of Human Skin Metagenomes Using Single-Molecule Sequencing.</title>
        <authorList>
            <consortium name="NISC Comparative Sequencing Program"/>
            <person name="Tsai Y.C."/>
            <person name="Conlan S."/>
            <person name="Deming C."/>
            <person name="Segre J.A."/>
            <person name="Kong H.H."/>
            <person name="Korlach J."/>
            <person name="Oh J."/>
        </authorList>
    </citation>
    <scope>NUCLEOTIDE SEQUENCE [LARGE SCALE GENOMIC DNA]</scope>
    <source>
        <strain evidence="1 2">1B08</strain>
    </source>
</reference>